<proteinExistence type="predicted"/>
<accession>A0ABR9BXS2</accession>
<protein>
    <recommendedName>
        <fullName evidence="3">AlgX/AlgJ SGNH hydrolase-like domain-containing protein</fullName>
    </recommendedName>
</protein>
<dbReference type="RefSeq" id="WP_192067239.1">
    <property type="nucleotide sequence ID" value="NZ_JACYWY010000001.1"/>
</dbReference>
<evidence type="ECO:0000313" key="2">
    <source>
        <dbReference type="Proteomes" id="UP000620025"/>
    </source>
</evidence>
<keyword evidence="2" id="KW-1185">Reference proteome</keyword>
<evidence type="ECO:0008006" key="3">
    <source>
        <dbReference type="Google" id="ProtNLM"/>
    </source>
</evidence>
<reference evidence="1 2" key="1">
    <citation type="journal article" date="2020" name="FEMS Microbiol. Ecol.">
        <title>Temporal dynamics of bacterial communities during seed development and maturation.</title>
        <authorList>
            <person name="Chesneau G."/>
            <person name="Torres-Cortes G."/>
            <person name="Briand M."/>
            <person name="Darrasse A."/>
            <person name="Preveaux A."/>
            <person name="Marais C."/>
            <person name="Jacques M.A."/>
            <person name="Shade A."/>
            <person name="Barret M."/>
        </authorList>
    </citation>
    <scope>NUCLEOTIDE SEQUENCE [LARGE SCALE GENOMIC DNA]</scope>
    <source>
        <strain evidence="1 2">CFBP13599</strain>
    </source>
</reference>
<comment type="caution">
    <text evidence="1">The sequence shown here is derived from an EMBL/GenBank/DDBJ whole genome shotgun (WGS) entry which is preliminary data.</text>
</comment>
<name>A0ABR9BXS2_9PSED</name>
<sequence>MSKYTVRIHAHPVITPGIAYSVDTPREETIDFHDTDFLPLRAWAFSSDGAPLQFIFSFAPDKPLPPNTERPDVNSLYSEADILCGLCTIIPFETSFDIGVIKGNVHIWLATIELTQVQVLEGSDGYLFLDNDDNESVDQYSGKRRIDPENMVAWAQYFQAVNNRSDSNLSTFAFCIAPAKEYVFPELYPVFNSRMTPYDQFKETFSRMTTMIDPIKGLFQHRHLAYSKNDTHWTDFGAFITAQLICARLGIAFTPPNIIYIPRVTTGDLGIKYNPQKLEYSFFADFTHSGIARFDNTIPVRGNIITLNNPNAAINSTCLIFGSSSSESVAIQLTGVFSRVVRVFSGADIDLDIIEHEKPSHILVILASRFLVKAPTLDFTIQSEIRRKLECLTPNEAQSSVSQTIKSISHGLDEYYLSMLESQPF</sequence>
<dbReference type="Proteomes" id="UP000620025">
    <property type="component" value="Unassembled WGS sequence"/>
</dbReference>
<gene>
    <name evidence="1" type="ORF">IFT38_09715</name>
</gene>
<organism evidence="1 2">
    <name type="scientific">Pseudomonas coleopterorum</name>
    <dbReference type="NCBI Taxonomy" id="1605838"/>
    <lineage>
        <taxon>Bacteria</taxon>
        <taxon>Pseudomonadati</taxon>
        <taxon>Pseudomonadota</taxon>
        <taxon>Gammaproteobacteria</taxon>
        <taxon>Pseudomonadales</taxon>
        <taxon>Pseudomonadaceae</taxon>
        <taxon>Pseudomonas</taxon>
    </lineage>
</organism>
<evidence type="ECO:0000313" key="1">
    <source>
        <dbReference type="EMBL" id="MBD8769818.1"/>
    </source>
</evidence>
<dbReference type="EMBL" id="JACYWZ010000003">
    <property type="protein sequence ID" value="MBD8769818.1"/>
    <property type="molecule type" value="Genomic_DNA"/>
</dbReference>